<evidence type="ECO:0000313" key="9">
    <source>
        <dbReference type="Proteomes" id="UP000199771"/>
    </source>
</evidence>
<dbReference type="Proteomes" id="UP000199771">
    <property type="component" value="Unassembled WGS sequence"/>
</dbReference>
<gene>
    <name evidence="8" type="ORF">SAMN04488120_10961</name>
</gene>
<feature type="transmembrane region" description="Helical" evidence="6">
    <location>
        <begin position="791"/>
        <end position="811"/>
    </location>
</feature>
<keyword evidence="5 6" id="KW-0472">Membrane</keyword>
<dbReference type="PANTHER" id="PTHR33406:SF10">
    <property type="entry name" value="SSD DOMAIN-CONTAINING PROTEIN"/>
    <property type="match status" value="1"/>
</dbReference>
<dbReference type="Gene3D" id="1.20.1640.10">
    <property type="entry name" value="Multidrug efflux transporter AcrB transmembrane domain"/>
    <property type="match status" value="2"/>
</dbReference>
<comment type="subcellular location">
    <subcellularLocation>
        <location evidence="1">Cell membrane</location>
        <topology evidence="1">Multi-pass membrane protein</topology>
    </subcellularLocation>
</comment>
<feature type="transmembrane region" description="Helical" evidence="6">
    <location>
        <begin position="397"/>
        <end position="420"/>
    </location>
</feature>
<keyword evidence="9" id="KW-1185">Reference proteome</keyword>
<feature type="transmembrane region" description="Helical" evidence="6">
    <location>
        <begin position="297"/>
        <end position="319"/>
    </location>
</feature>
<feature type="domain" description="SSD" evidence="7">
    <location>
        <begin position="292"/>
        <end position="451"/>
    </location>
</feature>
<reference evidence="8 9" key="1">
    <citation type="submission" date="2016-10" db="EMBL/GenBank/DDBJ databases">
        <authorList>
            <person name="de Groot N.N."/>
        </authorList>
    </citation>
    <scope>NUCLEOTIDE SEQUENCE [LARGE SCALE GENOMIC DNA]</scope>
    <source>
        <strain evidence="8 9">DSM 23609</strain>
    </source>
</reference>
<dbReference type="SUPFAM" id="SSF82866">
    <property type="entry name" value="Multidrug efflux transporter AcrB transmembrane domain"/>
    <property type="match status" value="2"/>
</dbReference>
<feature type="transmembrane region" description="Helical" evidence="6">
    <location>
        <begin position="356"/>
        <end position="376"/>
    </location>
</feature>
<feature type="transmembrane region" description="Helical" evidence="6">
    <location>
        <begin position="426"/>
        <end position="452"/>
    </location>
</feature>
<keyword evidence="4 6" id="KW-1133">Transmembrane helix</keyword>
<dbReference type="GO" id="GO:0005886">
    <property type="term" value="C:plasma membrane"/>
    <property type="evidence" value="ECO:0007669"/>
    <property type="project" value="UniProtKB-SubCell"/>
</dbReference>
<evidence type="ECO:0000256" key="2">
    <source>
        <dbReference type="ARBA" id="ARBA00022475"/>
    </source>
</evidence>
<evidence type="ECO:0000256" key="1">
    <source>
        <dbReference type="ARBA" id="ARBA00004651"/>
    </source>
</evidence>
<dbReference type="PROSITE" id="PS50156">
    <property type="entry name" value="SSD"/>
    <property type="match status" value="1"/>
</dbReference>
<dbReference type="EMBL" id="FOOC01000009">
    <property type="protein sequence ID" value="SFF56943.1"/>
    <property type="molecule type" value="Genomic_DNA"/>
</dbReference>
<dbReference type="Pfam" id="PF12349">
    <property type="entry name" value="Sterol-sensing"/>
    <property type="match status" value="1"/>
</dbReference>
<dbReference type="OrthoDB" id="5963930at2"/>
<accession>A0A1I2JSI2</accession>
<dbReference type="InterPro" id="IPR050545">
    <property type="entry name" value="Mycobact_MmpL"/>
</dbReference>
<feature type="transmembrane region" description="Helical" evidence="6">
    <location>
        <begin position="744"/>
        <end position="763"/>
    </location>
</feature>
<evidence type="ECO:0000256" key="6">
    <source>
        <dbReference type="SAM" id="Phobius"/>
    </source>
</evidence>
<evidence type="ECO:0000256" key="4">
    <source>
        <dbReference type="ARBA" id="ARBA00022989"/>
    </source>
</evidence>
<dbReference type="RefSeq" id="WP_091534368.1">
    <property type="nucleotide sequence ID" value="NZ_FOOC01000009.1"/>
</dbReference>
<sequence length="858" mass="94445">MSRTEYYVERFADFLLRRRRPLAVFFALVTIVLGVCATRVQLDPGFLKLIPIEHPYMKTMMQYMRDFSGANTILVNLRWKGEGDIYNKAFMDALQKTTDEVFFIPGINRTRVSSLFTPDVYYIEITEDGFNGEPVVPARYSGSQEDLDRVRKNVEHSGQIGQLVARDLKGAMVRADLHEYDPEAGIKVDYWEVQAKLEEIRGRYESPVKYVYRMKQARPPFAAGEIVYEGYVDYGALLGMQTFKVLRDVPGQEGKQTFEVKGSELTVETVDNPEYNPNIEINIIGFARLLGDVIKGLLGVFAFFGVAFAITALLLFWYTRSIRVTLVALVVAMLPVLWLIGVLPLIGYGIDPMSILVPFLIFSIGVSHAVQMTNAWRMEVMSGKNAVEAAHASFCKLFIPGAAGLLTEALGFGVIMLIDIPIVHELGITACLGVLLMIITNKMILPIILSYLRLEDSARRRAETQTVEKRHPLVRAIGACAEPRFALVVFAASIALLVGATWKSRDLVIGDSGQGVPELHEDSRYNRDSRMIASTYDIGVDVLTVIVEAPDFEGDSCLHYPVVNTVDRLELFMKGVEGVHSVISVGGIGKLVIAAFNEGNPRWRALPRTQVGLSAGSKAFDPNLGFNTEGCKAIQVMIFTKDHEGDTIAHVVSEIKRFIAENPVEGVTLRLASGNVGVMAATNEAVAEAEVKMLLAIFGSLVLFCYLTFHSWIGVICVMIPLTLVTVFCNALMATLGIGLKVATLPVIALGVGVGVDYGLYLFERIQVHLQDASVSFREAFERAMVERGSAAVFTAVTMSVGVATWMFSALKFQADMGVMLSFMFLVNVLGAICLLPALGAWFYRDRAPGMPAAVPQA</sequence>
<dbReference type="PANTHER" id="PTHR33406">
    <property type="entry name" value="MEMBRANE PROTEIN MJ1562-RELATED"/>
    <property type="match status" value="1"/>
</dbReference>
<keyword evidence="2" id="KW-1003">Cell membrane</keyword>
<protein>
    <submittedName>
        <fullName evidence="8">MMPL family protein</fullName>
    </submittedName>
</protein>
<dbReference type="InterPro" id="IPR004869">
    <property type="entry name" value="MMPL_dom"/>
</dbReference>
<dbReference type="STRING" id="1076937.SAMN04488120_10961"/>
<evidence type="ECO:0000259" key="7">
    <source>
        <dbReference type="PROSITE" id="PS50156"/>
    </source>
</evidence>
<name>A0A1I2JSI2_9GAMM</name>
<evidence type="ECO:0000256" key="5">
    <source>
        <dbReference type="ARBA" id="ARBA00023136"/>
    </source>
</evidence>
<dbReference type="Pfam" id="PF03176">
    <property type="entry name" value="MMPL"/>
    <property type="match status" value="1"/>
</dbReference>
<organism evidence="8 9">
    <name type="scientific">Fontimonas thermophila</name>
    <dbReference type="NCBI Taxonomy" id="1076937"/>
    <lineage>
        <taxon>Bacteria</taxon>
        <taxon>Pseudomonadati</taxon>
        <taxon>Pseudomonadota</taxon>
        <taxon>Gammaproteobacteria</taxon>
        <taxon>Nevskiales</taxon>
        <taxon>Nevskiaceae</taxon>
        <taxon>Fontimonas</taxon>
    </lineage>
</organism>
<feature type="transmembrane region" description="Helical" evidence="6">
    <location>
        <begin position="823"/>
        <end position="844"/>
    </location>
</feature>
<feature type="transmembrane region" description="Helical" evidence="6">
    <location>
        <begin position="326"/>
        <end position="350"/>
    </location>
</feature>
<dbReference type="InterPro" id="IPR000731">
    <property type="entry name" value="SSD"/>
</dbReference>
<dbReference type="InterPro" id="IPR053958">
    <property type="entry name" value="HMGCR/SNAP/NPC1-like_SSD"/>
</dbReference>
<dbReference type="AlphaFoldDB" id="A0A1I2JSI2"/>
<keyword evidence="3 6" id="KW-0812">Transmembrane</keyword>
<evidence type="ECO:0000313" key="8">
    <source>
        <dbReference type="EMBL" id="SFF56943.1"/>
    </source>
</evidence>
<evidence type="ECO:0000256" key="3">
    <source>
        <dbReference type="ARBA" id="ARBA00022692"/>
    </source>
</evidence>
<proteinExistence type="predicted"/>